<dbReference type="OrthoDB" id="194358at2759"/>
<keyword evidence="8" id="KW-1185">Reference proteome</keyword>
<feature type="short sequence motif" description="GXSXG" evidence="4">
    <location>
        <begin position="748"/>
        <end position="752"/>
    </location>
</feature>
<evidence type="ECO:0000256" key="3">
    <source>
        <dbReference type="ARBA" id="ARBA00023098"/>
    </source>
</evidence>
<feature type="domain" description="PNPLA" evidence="6">
    <location>
        <begin position="710"/>
        <end position="911"/>
    </location>
</feature>
<organism evidence="7 8">
    <name type="scientific">Tothia fuscella</name>
    <dbReference type="NCBI Taxonomy" id="1048955"/>
    <lineage>
        <taxon>Eukaryota</taxon>
        <taxon>Fungi</taxon>
        <taxon>Dikarya</taxon>
        <taxon>Ascomycota</taxon>
        <taxon>Pezizomycotina</taxon>
        <taxon>Dothideomycetes</taxon>
        <taxon>Pleosporomycetidae</taxon>
        <taxon>Venturiales</taxon>
        <taxon>Cylindrosympodiaceae</taxon>
        <taxon>Tothia</taxon>
    </lineage>
</organism>
<dbReference type="GO" id="GO:0047499">
    <property type="term" value="F:calcium-independent phospholipase A2 activity"/>
    <property type="evidence" value="ECO:0007669"/>
    <property type="project" value="TreeGrafter"/>
</dbReference>
<keyword evidence="2 4" id="KW-0442">Lipid degradation</keyword>
<evidence type="ECO:0000256" key="1">
    <source>
        <dbReference type="ARBA" id="ARBA00022801"/>
    </source>
</evidence>
<dbReference type="GO" id="GO:0016020">
    <property type="term" value="C:membrane"/>
    <property type="evidence" value="ECO:0007669"/>
    <property type="project" value="TreeGrafter"/>
</dbReference>
<dbReference type="EMBL" id="MU007112">
    <property type="protein sequence ID" value="KAF2420198.1"/>
    <property type="molecule type" value="Genomic_DNA"/>
</dbReference>
<feature type="region of interest" description="Disordered" evidence="5">
    <location>
        <begin position="275"/>
        <end position="298"/>
    </location>
</feature>
<evidence type="ECO:0000259" key="6">
    <source>
        <dbReference type="PROSITE" id="PS51635"/>
    </source>
</evidence>
<reference evidence="7" key="1">
    <citation type="journal article" date="2020" name="Stud. Mycol.">
        <title>101 Dothideomycetes genomes: a test case for predicting lifestyles and emergence of pathogens.</title>
        <authorList>
            <person name="Haridas S."/>
            <person name="Albert R."/>
            <person name="Binder M."/>
            <person name="Bloem J."/>
            <person name="Labutti K."/>
            <person name="Salamov A."/>
            <person name="Andreopoulos B."/>
            <person name="Baker S."/>
            <person name="Barry K."/>
            <person name="Bills G."/>
            <person name="Bluhm B."/>
            <person name="Cannon C."/>
            <person name="Castanera R."/>
            <person name="Culley D."/>
            <person name="Daum C."/>
            <person name="Ezra D."/>
            <person name="Gonzalez J."/>
            <person name="Henrissat B."/>
            <person name="Kuo A."/>
            <person name="Liang C."/>
            <person name="Lipzen A."/>
            <person name="Lutzoni F."/>
            <person name="Magnuson J."/>
            <person name="Mondo S."/>
            <person name="Nolan M."/>
            <person name="Ohm R."/>
            <person name="Pangilinan J."/>
            <person name="Park H.-J."/>
            <person name="Ramirez L."/>
            <person name="Alfaro M."/>
            <person name="Sun H."/>
            <person name="Tritt A."/>
            <person name="Yoshinaga Y."/>
            <person name="Zwiers L.-H."/>
            <person name="Turgeon B."/>
            <person name="Goodwin S."/>
            <person name="Spatafora J."/>
            <person name="Crous P."/>
            <person name="Grigoriev I."/>
        </authorList>
    </citation>
    <scope>NUCLEOTIDE SEQUENCE</scope>
    <source>
        <strain evidence="7">CBS 130266</strain>
    </source>
</reference>
<protein>
    <recommendedName>
        <fullName evidence="6">PNPLA domain-containing protein</fullName>
    </recommendedName>
</protein>
<evidence type="ECO:0000313" key="7">
    <source>
        <dbReference type="EMBL" id="KAF2420198.1"/>
    </source>
</evidence>
<dbReference type="CDD" id="cd07199">
    <property type="entry name" value="Pat17_PNPLA8_PNPLA9_like"/>
    <property type="match status" value="1"/>
</dbReference>
<dbReference type="AlphaFoldDB" id="A0A9P4NG13"/>
<feature type="compositionally biased region" description="Polar residues" evidence="5">
    <location>
        <begin position="91"/>
        <end position="106"/>
    </location>
</feature>
<feature type="short sequence motif" description="GXGXXG" evidence="4">
    <location>
        <begin position="714"/>
        <end position="719"/>
    </location>
</feature>
<accession>A0A9P4NG13</accession>
<evidence type="ECO:0000256" key="4">
    <source>
        <dbReference type="PROSITE-ProRule" id="PRU01161"/>
    </source>
</evidence>
<dbReference type="GO" id="GO:0019369">
    <property type="term" value="P:arachidonate metabolic process"/>
    <property type="evidence" value="ECO:0007669"/>
    <property type="project" value="TreeGrafter"/>
</dbReference>
<dbReference type="PANTHER" id="PTHR24185:SF1">
    <property type="entry name" value="CALCIUM-INDEPENDENT PHOSPHOLIPASE A2-GAMMA"/>
    <property type="match status" value="1"/>
</dbReference>
<evidence type="ECO:0000256" key="5">
    <source>
        <dbReference type="SAM" id="MobiDB-lite"/>
    </source>
</evidence>
<evidence type="ECO:0000313" key="8">
    <source>
        <dbReference type="Proteomes" id="UP000800235"/>
    </source>
</evidence>
<dbReference type="GO" id="GO:0016042">
    <property type="term" value="P:lipid catabolic process"/>
    <property type="evidence" value="ECO:0007669"/>
    <property type="project" value="UniProtKB-UniRule"/>
</dbReference>
<keyword evidence="1 4" id="KW-0378">Hydrolase</keyword>
<dbReference type="InterPro" id="IPR016035">
    <property type="entry name" value="Acyl_Trfase/lysoPLipase"/>
</dbReference>
<feature type="compositionally biased region" description="Low complexity" evidence="5">
    <location>
        <begin position="52"/>
        <end position="90"/>
    </location>
</feature>
<feature type="compositionally biased region" description="Basic and acidic residues" evidence="5">
    <location>
        <begin position="31"/>
        <end position="51"/>
    </location>
</feature>
<evidence type="ECO:0000256" key="2">
    <source>
        <dbReference type="ARBA" id="ARBA00022963"/>
    </source>
</evidence>
<dbReference type="PROSITE" id="PS51635">
    <property type="entry name" value="PNPLA"/>
    <property type="match status" value="1"/>
</dbReference>
<dbReference type="Gene3D" id="3.40.1090.10">
    <property type="entry name" value="Cytosolic phospholipase A2 catalytic domain"/>
    <property type="match status" value="1"/>
</dbReference>
<dbReference type="Proteomes" id="UP000800235">
    <property type="component" value="Unassembled WGS sequence"/>
</dbReference>
<keyword evidence="3 4" id="KW-0443">Lipid metabolism</keyword>
<feature type="region of interest" description="Disordered" evidence="5">
    <location>
        <begin position="1018"/>
        <end position="1037"/>
    </location>
</feature>
<dbReference type="GO" id="GO:0046486">
    <property type="term" value="P:glycerolipid metabolic process"/>
    <property type="evidence" value="ECO:0007669"/>
    <property type="project" value="UniProtKB-ARBA"/>
</dbReference>
<comment type="caution">
    <text evidence="7">The sequence shown here is derived from an EMBL/GenBank/DDBJ whole genome shotgun (WGS) entry which is preliminary data.</text>
</comment>
<proteinExistence type="predicted"/>
<dbReference type="PANTHER" id="PTHR24185">
    <property type="entry name" value="CALCIUM-INDEPENDENT PHOSPHOLIPASE A2-GAMMA"/>
    <property type="match status" value="1"/>
</dbReference>
<feature type="region of interest" description="Disordered" evidence="5">
    <location>
        <begin position="1"/>
        <end position="106"/>
    </location>
</feature>
<feature type="active site" description="Nucleophile" evidence="4">
    <location>
        <position position="750"/>
    </location>
</feature>
<dbReference type="Pfam" id="PF01734">
    <property type="entry name" value="Patatin"/>
    <property type="match status" value="1"/>
</dbReference>
<gene>
    <name evidence="7" type="ORF">EJ08DRAFT_690440</name>
</gene>
<dbReference type="SUPFAM" id="SSF52151">
    <property type="entry name" value="FabD/lysophospholipase-like"/>
    <property type="match status" value="1"/>
</dbReference>
<feature type="short sequence motif" description="DGA/G" evidence="4">
    <location>
        <begin position="898"/>
        <end position="900"/>
    </location>
</feature>
<name>A0A9P4NG13_9PEZI</name>
<feature type="active site" description="Proton acceptor" evidence="4">
    <location>
        <position position="898"/>
    </location>
</feature>
<feature type="compositionally biased region" description="Polar residues" evidence="5">
    <location>
        <begin position="1"/>
        <end position="14"/>
    </location>
</feature>
<dbReference type="InterPro" id="IPR002641">
    <property type="entry name" value="PNPLA_dom"/>
</dbReference>
<sequence length="1037" mass="114463">MAVQSRDGSVNTSSPPSPRKPTMYSNAARPSRLERDSTPEESRSGIRRERSPSASASRPAPTTAGSAVSSSTRQRSPSASRPAPTTAGSAVFSSTGQRSPSPASLQSSFCDECWAGQFSHKKGKVSHGGVPHENTRPTIAEKVRNALEPPADGTVRERLCADDQFADLMASTDPKKRATSTRFIGSSDTDRGTRTPSLVSFVGQTGAGKSTLIKLIIDLASDANLSYEFETPVIGGRGAHVPTSEDVHLYIDPRTWDGQAPILFTDCERLEGGEREPLGARLKRKRKNGKSSGDDSAGGGFQKAVKIISERELNWAQSNRAGREFAVANLYPRLLFTVVEHVFERLVNWANAAIETSINQPLLPHAIILWDVNINTSTILDDLAKTVNQNSLFKKYADTWRQRGKTVDTLEQLVLCYYGSIQILRVPEEDRPRLMQDQVANLYHGILTASIAARNNKARLCMLLDVEDLQAYLEHALSHFSGTLDFPFDFVQASFINSPIPPDFGGNILKLAINIMDVWKGEADGAEIFQALSYMVASCIMIETTRNNKPGAADQVFPQYFEHIDAALENFCEQHWPCEFMLPGANQSKDGKIIAAGIFESSFKYARYLKEFRDSIHRDKVVQRFYRHVSNGASVPDEFESHTLCLCCLFEAPEHPLPCGHVLSMPCVKLYGYSHGPNEIDMYNCHLEGNAVRHTWTIRLKPKTAGVRILTLDGGGMRGVVELEILRALEQAMNIQIPIQSFFDLIVGTSTGGLISIGLGVMNWVVDESIDHFERMVTRAFTRRTGSSLWGVGFFVDNFNHSRYETKPLEQCLMEAYSKDQYLFGGRHQASAANAGSTVKVAITATSLNGRAAIVLGNYNRVCSDKLSYQFLPACATSAAPKFFKPYNHEPTQRSYIDGAVFHNNPIELAERERKLIWPELQDSYPDIVVSLGTATSPSLKRAESSRFIRVNPELANEAPSLDDVKAMPDLQKDIRNRLKHDPTIRNLAFELLATSFYFELLGPIGKAEMGGGIAEGKFSAPGRSFTNHAEDESSAD</sequence>